<dbReference type="InterPro" id="IPR042837">
    <property type="entry name" value="PTX3"/>
</dbReference>
<dbReference type="Gene3D" id="2.60.40.10">
    <property type="entry name" value="Immunoglobulins"/>
    <property type="match status" value="1"/>
</dbReference>
<dbReference type="InterPro" id="IPR006558">
    <property type="entry name" value="LamG-like"/>
</dbReference>
<dbReference type="InterPro" id="IPR013783">
    <property type="entry name" value="Ig-like_fold"/>
</dbReference>
<dbReference type="PANTHER" id="PTHR46943:SF1">
    <property type="entry name" value="PENTRAXIN-RELATED PROTEIN PTX3"/>
    <property type="match status" value="1"/>
</dbReference>
<evidence type="ECO:0000313" key="6">
    <source>
        <dbReference type="EMBL" id="GIE49887.1"/>
    </source>
</evidence>
<feature type="compositionally biased region" description="Pro residues" evidence="3">
    <location>
        <begin position="1000"/>
        <end position="1010"/>
    </location>
</feature>
<feature type="domain" description="LamG-like jellyroll fold" evidence="5">
    <location>
        <begin position="1277"/>
        <end position="1421"/>
    </location>
</feature>
<dbReference type="Pfam" id="PF13385">
    <property type="entry name" value="Laminin_G_3"/>
    <property type="match status" value="3"/>
</dbReference>
<organism evidence="6 7">
    <name type="scientific">Actinoplanes nipponensis</name>
    <dbReference type="NCBI Taxonomy" id="135950"/>
    <lineage>
        <taxon>Bacteria</taxon>
        <taxon>Bacillati</taxon>
        <taxon>Actinomycetota</taxon>
        <taxon>Actinomycetes</taxon>
        <taxon>Micromonosporales</taxon>
        <taxon>Micromonosporaceae</taxon>
        <taxon>Actinoplanes</taxon>
    </lineage>
</organism>
<dbReference type="EMBL" id="BOMQ01000043">
    <property type="protein sequence ID" value="GIE49887.1"/>
    <property type="molecule type" value="Genomic_DNA"/>
</dbReference>
<keyword evidence="1 4" id="KW-0732">Signal</keyword>
<feature type="compositionally biased region" description="Pro residues" evidence="3">
    <location>
        <begin position="970"/>
        <end position="985"/>
    </location>
</feature>
<feature type="domain" description="LamG-like jellyroll fold" evidence="5">
    <location>
        <begin position="1048"/>
        <end position="1195"/>
    </location>
</feature>
<evidence type="ECO:0000256" key="2">
    <source>
        <dbReference type="ARBA" id="ARBA00023157"/>
    </source>
</evidence>
<feature type="compositionally biased region" description="Pro residues" evidence="3">
    <location>
        <begin position="942"/>
        <end position="951"/>
    </location>
</feature>
<dbReference type="GO" id="GO:0006955">
    <property type="term" value="P:immune response"/>
    <property type="evidence" value="ECO:0007669"/>
    <property type="project" value="InterPro"/>
</dbReference>
<dbReference type="Gene3D" id="2.60.120.200">
    <property type="match status" value="3"/>
</dbReference>
<evidence type="ECO:0000256" key="3">
    <source>
        <dbReference type="SAM" id="MobiDB-lite"/>
    </source>
</evidence>
<evidence type="ECO:0000256" key="4">
    <source>
        <dbReference type="SAM" id="SignalP"/>
    </source>
</evidence>
<evidence type="ECO:0000313" key="7">
    <source>
        <dbReference type="Proteomes" id="UP000647172"/>
    </source>
</evidence>
<dbReference type="PANTHER" id="PTHR46943">
    <property type="entry name" value="PENTRAXIN-RELATED PROTEIN PTX3"/>
    <property type="match status" value="1"/>
</dbReference>
<dbReference type="SUPFAM" id="SSF49899">
    <property type="entry name" value="Concanavalin A-like lectins/glucanases"/>
    <property type="match status" value="3"/>
</dbReference>
<gene>
    <name evidence="6" type="ORF">Ani05nite_34210</name>
</gene>
<feature type="domain" description="LamG-like jellyroll fold" evidence="5">
    <location>
        <begin position="765"/>
        <end position="906"/>
    </location>
</feature>
<dbReference type="GO" id="GO:0005975">
    <property type="term" value="P:carbohydrate metabolic process"/>
    <property type="evidence" value="ECO:0007669"/>
    <property type="project" value="UniProtKB-ARBA"/>
</dbReference>
<feature type="chain" id="PRO_5039127632" description="LamG-like jellyroll fold domain-containing protein" evidence="4">
    <location>
        <begin position="23"/>
        <end position="1429"/>
    </location>
</feature>
<feature type="compositionally biased region" description="Acidic residues" evidence="3">
    <location>
        <begin position="952"/>
        <end position="961"/>
    </location>
</feature>
<keyword evidence="2" id="KW-1015">Disulfide bond</keyword>
<keyword evidence="7" id="KW-1185">Reference proteome</keyword>
<reference evidence="6" key="1">
    <citation type="submission" date="2021-01" db="EMBL/GenBank/DDBJ databases">
        <title>Whole genome shotgun sequence of Actinoplanes nipponensis NBRC 14063.</title>
        <authorList>
            <person name="Komaki H."/>
            <person name="Tamura T."/>
        </authorList>
    </citation>
    <scope>NUCLEOTIDE SEQUENCE</scope>
    <source>
        <strain evidence="6">NBRC 14063</strain>
    </source>
</reference>
<comment type="caution">
    <text evidence="6">The sequence shown here is derived from an EMBL/GenBank/DDBJ whole genome shotgun (WGS) entry which is preliminary data.</text>
</comment>
<feature type="region of interest" description="Disordered" evidence="3">
    <location>
        <begin position="933"/>
        <end position="1014"/>
    </location>
</feature>
<evidence type="ECO:0000259" key="5">
    <source>
        <dbReference type="SMART" id="SM00560"/>
    </source>
</evidence>
<proteinExistence type="predicted"/>
<dbReference type="InterPro" id="IPR013320">
    <property type="entry name" value="ConA-like_dom_sf"/>
</dbReference>
<name>A0A919JIT1_9ACTN</name>
<dbReference type="SMART" id="SM00560">
    <property type="entry name" value="LamGL"/>
    <property type="match status" value="3"/>
</dbReference>
<protein>
    <recommendedName>
        <fullName evidence="5">LamG-like jellyroll fold domain-containing protein</fullName>
    </recommendedName>
</protein>
<feature type="signal peptide" evidence="4">
    <location>
        <begin position="1"/>
        <end position="22"/>
    </location>
</feature>
<dbReference type="Proteomes" id="UP000647172">
    <property type="component" value="Unassembled WGS sequence"/>
</dbReference>
<feature type="region of interest" description="Disordered" evidence="3">
    <location>
        <begin position="502"/>
        <end position="522"/>
    </location>
</feature>
<accession>A0A919JIT1</accession>
<feature type="compositionally biased region" description="Acidic residues" evidence="3">
    <location>
        <begin position="989"/>
        <end position="999"/>
    </location>
</feature>
<evidence type="ECO:0000256" key="1">
    <source>
        <dbReference type="ARBA" id="ARBA00022729"/>
    </source>
</evidence>
<sequence length="1429" mass="149252">MLTGVGSTVLSHVRIASGTALAVLTSFLTVATGPGAAQAAACPSGVAADAAPVAASEASAQRLAAACDKPVEVLAEANETTRVVALPSGSFSFETYAEPQRVERAGRWIDLDTGLAQGADGRLRPRAAADVTFSAGGAGPFATLREGGSDFSLSWPTALPAGVVSGDTVTYPNVFPDVDLVARALAGGFSHVLVVRTAAAAANPAVRETSYRIGGSATVTEAGDEITIKGPRGIIAGAPPAAAWDSARRAAKPAAALLRGQAREAAPAIAADPSTAAAPGALAERAEVDVRVEGRELKVAVDETLLDADAQYPVYIDPTYDKAYQKWVPVSKSSPDTKWVSGNSWPRDVIRIGSNYDNYSDVWRAHVQFDISTLIGKRLIKTPSVDAYLLHTAWCAGESLSLWQTNTLDGNTPTWDGMSKKWLHGAALQTKTVKANGSCSGQTPNWAKFTAGGVKSNVQRHADAGYTTITFGLRVPTESGGHWIKAERGKVRLKAEFQSKPTSPVAVRSAPGGACNKTSPGPWLNDSTPALYGKAADLDNSVRVRFDLTGPTTPATDYTSAAVKSNSEGTYNTPALKDGAYKWRVQGYDGTDETAWTSYCYFRMDQTRPSLPVVTRTSGPPVLGQPVSLSFSSTDTGSGVQRFEYGVGVDTRQSSVDAAGGKASATVPTDSGRTQIYVWARDVAGNYSERAIYNFFTGRVTPVEPAGLYRMTYDLRDDSGNDHDLSLLGSGPAYGADQAGRGGAALTLAAGSGCATTDALVRTDAEFTVAGWVKLGEKGGANKSVLTQVGTVLPAFGLTYNAGADRWEAAVTSADASTATWTVARATVAPTLNVWQHVAATVDPAGKLLRLYLDGKPAAEVALAKPTWDAQARTLIGCGGSAAATNAPFVGSIDQLGVWSGLLSQAQIAAAANELPAGAVAAFALRGNGADSSTHGYELTVPPLPEPTPEPEPTEPADPEPTDPGSTEPPAEPDPEPTGPQPEPTDTPEIPEETPEPETPEPTPTTPPAQPERAPEWVDDAFGRTVSAWNVAGDRCATSNRSLVRTNESFSVSAWAKLTDPSTMNQTVLGEDGTRVSGWFLGARANAQGVPFWSLMMKGTDAEGAASEFAGTTTEAFAATIGKWTHLTGVYTASTKTMTLYVDGRKVTSVVRTGTNWSATGMFTVGCAKYAGVPADHFRGAIADVRVWRGALTDTEVAGVRGGNAPVKLEGMWPLDGPRADEPTNFDDRSGNARHLTVNGAYGWERDRFATRDGALGLALADGSCAQTAGPAVRTDGSFTVAAWVSLDELTGTRTVVAQSGGIRQGFRLEYSGAAARWRFVMPQGDTAAAAAVEIRSQAAPVAGVWTHLAAVYDLPAKTVQLYVDGEPQRETPLPAPAAPWHAPGPLTVGCAGSTSDGRRADFLGGVVDDVRVWTSTVNPDLFGTFAHA</sequence>